<comment type="caution">
    <text evidence="3">The sequence shown here is derived from an EMBL/GenBank/DDBJ whole genome shotgun (WGS) entry which is preliminary data.</text>
</comment>
<evidence type="ECO:0000256" key="2">
    <source>
        <dbReference type="SAM" id="SignalP"/>
    </source>
</evidence>
<dbReference type="InParanoid" id="B4CTR1"/>
<accession>B4CTR1</accession>
<dbReference type="EMBL" id="ABVL01000001">
    <property type="protein sequence ID" value="EDY21949.1"/>
    <property type="molecule type" value="Genomic_DNA"/>
</dbReference>
<evidence type="ECO:0000313" key="3">
    <source>
        <dbReference type="EMBL" id="EDY21949.1"/>
    </source>
</evidence>
<feature type="chain" id="PRO_5002800077" description="Pili assembly chaperone N-terminal domain-containing protein" evidence="2">
    <location>
        <begin position="25"/>
        <end position="296"/>
    </location>
</feature>
<feature type="signal peptide" evidence="2">
    <location>
        <begin position="1"/>
        <end position="24"/>
    </location>
</feature>
<feature type="region of interest" description="Disordered" evidence="1">
    <location>
        <begin position="277"/>
        <end position="296"/>
    </location>
</feature>
<feature type="compositionally biased region" description="Basic and acidic residues" evidence="1">
    <location>
        <begin position="279"/>
        <end position="288"/>
    </location>
</feature>
<organism evidence="3 4">
    <name type="scientific">Chthoniobacter flavus Ellin428</name>
    <dbReference type="NCBI Taxonomy" id="497964"/>
    <lineage>
        <taxon>Bacteria</taxon>
        <taxon>Pseudomonadati</taxon>
        <taxon>Verrucomicrobiota</taxon>
        <taxon>Spartobacteria</taxon>
        <taxon>Chthoniobacterales</taxon>
        <taxon>Chthoniobacteraceae</taxon>
        <taxon>Chthoniobacter</taxon>
    </lineage>
</organism>
<protein>
    <recommendedName>
        <fullName evidence="5">Pili assembly chaperone N-terminal domain-containing protein</fullName>
    </recommendedName>
</protein>
<dbReference type="STRING" id="497964.CfE428DRAFT_0074"/>
<evidence type="ECO:0000256" key="1">
    <source>
        <dbReference type="SAM" id="MobiDB-lite"/>
    </source>
</evidence>
<name>B4CTR1_9BACT</name>
<evidence type="ECO:0000313" key="4">
    <source>
        <dbReference type="Proteomes" id="UP000005824"/>
    </source>
</evidence>
<dbReference type="eggNOG" id="ENOG5033NKM">
    <property type="taxonomic scope" value="Bacteria"/>
</dbReference>
<reference evidence="3 4" key="1">
    <citation type="journal article" date="2011" name="J. Bacteriol.">
        <title>Genome sequence of Chthoniobacter flavus Ellin428, an aerobic heterotrophic soil bacterium.</title>
        <authorList>
            <person name="Kant R."/>
            <person name="van Passel M.W."/>
            <person name="Palva A."/>
            <person name="Lucas S."/>
            <person name="Lapidus A."/>
            <person name="Glavina Del Rio T."/>
            <person name="Dalin E."/>
            <person name="Tice H."/>
            <person name="Bruce D."/>
            <person name="Goodwin L."/>
            <person name="Pitluck S."/>
            <person name="Larimer F.W."/>
            <person name="Land M.L."/>
            <person name="Hauser L."/>
            <person name="Sangwan P."/>
            <person name="de Vos W.M."/>
            <person name="Janssen P.H."/>
            <person name="Smidt H."/>
        </authorList>
    </citation>
    <scope>NUCLEOTIDE SEQUENCE [LARGE SCALE GENOMIC DNA]</scope>
    <source>
        <strain evidence="3 4">Ellin428</strain>
    </source>
</reference>
<sequence length="296" mass="33187" precursor="true">MMKLLRSLLLFCLAVCCLATAAHAQITVECSIKQRFHLLYEPIIATVLVTNRAGRDITLSDTDEYQWFGFRIMGEDDHMIPPRDLHYKLAPFVVKAGETVKRTVNLNELYEMGGEGQFRIQASIYYSGLDKFFVSRPTFIDVNEGHLIWKRTAGIPEGQPNAGQMRIFSLLSHEVGETNTLYVRVEGQDDGMVYCTFPIGRILDNVQPQVEFDSNNNLYVLHLIGMRAYVLTKVTSAGEFGGQVNYSAPKTRPTLRHTVAGGLEIIGGKRENAVAPEIRANDLPKLSDRPPNIPKN</sequence>
<dbReference type="AlphaFoldDB" id="B4CTR1"/>
<keyword evidence="4" id="KW-1185">Reference proteome</keyword>
<evidence type="ECO:0008006" key="5">
    <source>
        <dbReference type="Google" id="ProtNLM"/>
    </source>
</evidence>
<proteinExistence type="predicted"/>
<gene>
    <name evidence="3" type="ORF">CfE428DRAFT_0074</name>
</gene>
<keyword evidence="2" id="KW-0732">Signal</keyword>
<dbReference type="RefSeq" id="WP_006977401.1">
    <property type="nucleotide sequence ID" value="NZ_ABVL01000001.1"/>
</dbReference>
<dbReference type="Proteomes" id="UP000005824">
    <property type="component" value="Unassembled WGS sequence"/>
</dbReference>